<dbReference type="SUPFAM" id="SSF110997">
    <property type="entry name" value="Sporulation related repeat"/>
    <property type="match status" value="1"/>
</dbReference>
<dbReference type="Proteomes" id="UP000093044">
    <property type="component" value="Chromosome"/>
</dbReference>
<evidence type="ECO:0000313" key="4">
    <source>
        <dbReference type="EMBL" id="ANZ44945.1"/>
    </source>
</evidence>
<reference evidence="4" key="1">
    <citation type="submission" date="2016-08" db="EMBL/GenBank/DDBJ databases">
        <title>Complete genome of Cloacibacillus porcorum.</title>
        <authorList>
            <person name="Looft T."/>
            <person name="Bayles D.O."/>
            <person name="Alt D.P."/>
        </authorList>
    </citation>
    <scope>NUCLEOTIDE SEQUENCE [LARGE SCALE GENOMIC DNA]</scope>
    <source>
        <strain evidence="4">CL-84</strain>
    </source>
</reference>
<dbReference type="RefSeq" id="WP_066744546.1">
    <property type="nucleotide sequence ID" value="NZ_CP016757.1"/>
</dbReference>
<dbReference type="Gene3D" id="3.30.70.1070">
    <property type="entry name" value="Sporulation related repeat"/>
    <property type="match status" value="1"/>
</dbReference>
<dbReference type="PROSITE" id="PS51724">
    <property type="entry name" value="SPOR"/>
    <property type="match status" value="1"/>
</dbReference>
<dbReference type="Pfam" id="PF05036">
    <property type="entry name" value="SPOR"/>
    <property type="match status" value="1"/>
</dbReference>
<dbReference type="GO" id="GO:0032506">
    <property type="term" value="P:cytokinetic process"/>
    <property type="evidence" value="ECO:0007669"/>
    <property type="project" value="TreeGrafter"/>
</dbReference>
<keyword evidence="2" id="KW-0472">Membrane</keyword>
<dbReference type="STRING" id="1197717.BED41_07580"/>
<keyword evidence="5" id="KW-1185">Reference proteome</keyword>
<dbReference type="GO" id="GO:0030428">
    <property type="term" value="C:cell septum"/>
    <property type="evidence" value="ECO:0007669"/>
    <property type="project" value="TreeGrafter"/>
</dbReference>
<dbReference type="PANTHER" id="PTHR38687:SF1">
    <property type="entry name" value="CELL DIVISION PROTEIN DEDD"/>
    <property type="match status" value="1"/>
</dbReference>
<evidence type="ECO:0000256" key="1">
    <source>
        <dbReference type="SAM" id="MobiDB-lite"/>
    </source>
</evidence>
<evidence type="ECO:0000259" key="3">
    <source>
        <dbReference type="PROSITE" id="PS51724"/>
    </source>
</evidence>
<evidence type="ECO:0000256" key="2">
    <source>
        <dbReference type="SAM" id="Phobius"/>
    </source>
</evidence>
<dbReference type="KEGG" id="cpor:BED41_07580"/>
<dbReference type="GO" id="GO:0032153">
    <property type="term" value="C:cell division site"/>
    <property type="evidence" value="ECO:0007669"/>
    <property type="project" value="TreeGrafter"/>
</dbReference>
<dbReference type="PANTHER" id="PTHR38687">
    <property type="entry name" value="CELL DIVISION PROTEIN DEDD-RELATED"/>
    <property type="match status" value="1"/>
</dbReference>
<protein>
    <recommendedName>
        <fullName evidence="3">SPOR domain-containing protein</fullName>
    </recommendedName>
</protein>
<gene>
    <name evidence="4" type="ORF">BED41_07580</name>
</gene>
<dbReference type="AlphaFoldDB" id="A0A1B2I4P9"/>
<name>A0A1B2I4P9_9BACT</name>
<dbReference type="InterPro" id="IPR007730">
    <property type="entry name" value="SPOR-like_dom"/>
</dbReference>
<sequence length="224" mass="24733">MVISRKTRARDYKERKPITAFGQVILPLTMIMALALLYLSVKLFFFAPEKLAAERLPYNIPKDEVIAMPDGRQTPADDAFIDDDLEDEVTVTPKKKVKTTPSAKPVQPAVTTVKKPVQTVKTKRDDPPKKNVTTPAPAKPAAKAESGARWDIQIGGFSAKEGAELTVKQAKESGYSVYIVDSVLNGKPFYKVRVRGGSDKKSSQELSKRLAKAGFPVYLVEIKR</sequence>
<organism evidence="4 5">
    <name type="scientific">Cloacibacillus porcorum</name>
    <dbReference type="NCBI Taxonomy" id="1197717"/>
    <lineage>
        <taxon>Bacteria</taxon>
        <taxon>Thermotogati</taxon>
        <taxon>Synergistota</taxon>
        <taxon>Synergistia</taxon>
        <taxon>Synergistales</taxon>
        <taxon>Synergistaceae</taxon>
        <taxon>Cloacibacillus</taxon>
    </lineage>
</organism>
<accession>A0A1B2I4P9</accession>
<dbReference type="InterPro" id="IPR052521">
    <property type="entry name" value="Cell_div_SPOR-domain"/>
</dbReference>
<feature type="region of interest" description="Disordered" evidence="1">
    <location>
        <begin position="116"/>
        <end position="146"/>
    </location>
</feature>
<feature type="compositionally biased region" description="Low complexity" evidence="1">
    <location>
        <begin position="130"/>
        <end position="144"/>
    </location>
</feature>
<dbReference type="InterPro" id="IPR036680">
    <property type="entry name" value="SPOR-like_sf"/>
</dbReference>
<keyword evidence="2" id="KW-1133">Transmembrane helix</keyword>
<dbReference type="OrthoDB" id="6441at2"/>
<feature type="transmembrane region" description="Helical" evidence="2">
    <location>
        <begin position="20"/>
        <end position="41"/>
    </location>
</feature>
<dbReference type="EMBL" id="CP016757">
    <property type="protein sequence ID" value="ANZ44945.1"/>
    <property type="molecule type" value="Genomic_DNA"/>
</dbReference>
<feature type="domain" description="SPOR" evidence="3">
    <location>
        <begin position="144"/>
        <end position="224"/>
    </location>
</feature>
<dbReference type="GeneID" id="83057711"/>
<proteinExistence type="predicted"/>
<evidence type="ECO:0000313" key="5">
    <source>
        <dbReference type="Proteomes" id="UP000093044"/>
    </source>
</evidence>
<dbReference type="GO" id="GO:0042834">
    <property type="term" value="F:peptidoglycan binding"/>
    <property type="evidence" value="ECO:0007669"/>
    <property type="project" value="InterPro"/>
</dbReference>
<keyword evidence="2" id="KW-0812">Transmembrane</keyword>